<dbReference type="Proteomes" id="UP000222768">
    <property type="component" value="Unassembled WGS sequence"/>
</dbReference>
<dbReference type="InterPro" id="IPR021225">
    <property type="entry name" value="Tlde1_dom"/>
</dbReference>
<feature type="domain" description="Tlde1" evidence="1">
    <location>
        <begin position="24"/>
        <end position="152"/>
    </location>
</feature>
<comment type="caution">
    <text evidence="2">The sequence shown here is derived from an EMBL/GenBank/DDBJ whole genome shotgun (WGS) entry which is preliminary data.</text>
</comment>
<organism evidence="2 3">
    <name type="scientific">Leclercia adecarboxylata</name>
    <dbReference type="NCBI Taxonomy" id="83655"/>
    <lineage>
        <taxon>Bacteria</taxon>
        <taxon>Pseudomonadati</taxon>
        <taxon>Pseudomonadota</taxon>
        <taxon>Gammaproteobacteria</taxon>
        <taxon>Enterobacterales</taxon>
        <taxon>Enterobacteriaceae</taxon>
        <taxon>Leclercia</taxon>
    </lineage>
</organism>
<dbReference type="RefSeq" id="WP_032611211.1">
    <property type="nucleotide sequence ID" value="NZ_CP083630.1"/>
</dbReference>
<reference evidence="3" key="1">
    <citation type="submission" date="2017-09" db="EMBL/GenBank/DDBJ databases">
        <title>FDA dAtabase for Regulatory Grade micrObial Sequences (FDA-ARGOS): Supporting development and validation of Infectious Disease Dx tests.</title>
        <authorList>
            <person name="Minogue T."/>
            <person name="Wolcott M."/>
            <person name="Wasieloski L."/>
            <person name="Aguilar W."/>
            <person name="Moore D."/>
            <person name="Tallon L."/>
            <person name="Sadzewicz L."/>
            <person name="Ott S."/>
            <person name="Zhao X."/>
            <person name="Nagaraj S."/>
            <person name="Vavikolanu K."/>
            <person name="Aluvathingal J."/>
            <person name="Nadendla S."/>
            <person name="Sichtig H."/>
        </authorList>
    </citation>
    <scope>NUCLEOTIDE SEQUENCE [LARGE SCALE GENOMIC DNA]</scope>
    <source>
        <strain evidence="3">FDAARGOS_404</strain>
    </source>
</reference>
<dbReference type="EMBL" id="PDLK01000002">
    <property type="protein sequence ID" value="PHH04536.1"/>
    <property type="molecule type" value="Genomic_DNA"/>
</dbReference>
<dbReference type="Pfam" id="PF10908">
    <property type="entry name" value="Tlde1_dom"/>
    <property type="match status" value="1"/>
</dbReference>
<accession>A0A855EZQ0</accession>
<evidence type="ECO:0000313" key="2">
    <source>
        <dbReference type="EMBL" id="PHH04536.1"/>
    </source>
</evidence>
<proteinExistence type="predicted"/>
<gene>
    <name evidence="2" type="ORF">CRX53_11375</name>
</gene>
<sequence length="174" mass="19483">MALQGKLILNGADYVPFNLYGVGVFMAHSGLGTYRNNINCAAIAKSGPIPPGKYWIVDRKEGNYFSQKLTETHDEANRFFGRRAFGKSDWFALWRDDWGIDDDTWIQGVQRGNFRLHPGTVSKGCITIANNSDFAMIRNALMNTSLMQVPCMRSLMARGWVEVVDGGYTKNSCT</sequence>
<protein>
    <submittedName>
        <fullName evidence="2">DUF2778 domain-containing protein</fullName>
    </submittedName>
</protein>
<evidence type="ECO:0000313" key="3">
    <source>
        <dbReference type="Proteomes" id="UP000222768"/>
    </source>
</evidence>
<dbReference type="AlphaFoldDB" id="A0A855EZQ0"/>
<name>A0A855EZQ0_9ENTR</name>
<evidence type="ECO:0000259" key="1">
    <source>
        <dbReference type="Pfam" id="PF10908"/>
    </source>
</evidence>